<organism evidence="2 3">
    <name type="scientific">Candidatus Scalindua rubra</name>
    <dbReference type="NCBI Taxonomy" id="1872076"/>
    <lineage>
        <taxon>Bacteria</taxon>
        <taxon>Pseudomonadati</taxon>
        <taxon>Planctomycetota</taxon>
        <taxon>Candidatus Brocadiia</taxon>
        <taxon>Candidatus Brocadiales</taxon>
        <taxon>Candidatus Scalinduaceae</taxon>
        <taxon>Candidatus Scalindua</taxon>
    </lineage>
</organism>
<evidence type="ECO:0000259" key="1">
    <source>
        <dbReference type="Pfam" id="PF13614"/>
    </source>
</evidence>
<dbReference type="InterPro" id="IPR050678">
    <property type="entry name" value="DNA_Partitioning_ATPase"/>
</dbReference>
<comment type="caution">
    <text evidence="2">The sequence shown here is derived from an EMBL/GenBank/DDBJ whole genome shotgun (WGS) entry which is preliminary data.</text>
</comment>
<dbReference type="InterPro" id="IPR027417">
    <property type="entry name" value="P-loop_NTPase"/>
</dbReference>
<evidence type="ECO:0000313" key="2">
    <source>
        <dbReference type="EMBL" id="ODS30780.1"/>
    </source>
</evidence>
<gene>
    <name evidence="2" type="primary">parA_3</name>
    <name evidence="2" type="ORF">SCARUB_04105</name>
</gene>
<proteinExistence type="predicted"/>
<dbReference type="Pfam" id="PF13614">
    <property type="entry name" value="AAA_31"/>
    <property type="match status" value="1"/>
</dbReference>
<dbReference type="InterPro" id="IPR025669">
    <property type="entry name" value="AAA_dom"/>
</dbReference>
<name>A0A1E3X565_9BACT</name>
<dbReference type="PANTHER" id="PTHR13696:SF99">
    <property type="entry name" value="COBYRINIC ACID AC-DIAMIDE SYNTHASE"/>
    <property type="match status" value="1"/>
</dbReference>
<evidence type="ECO:0000313" key="3">
    <source>
        <dbReference type="Proteomes" id="UP000094056"/>
    </source>
</evidence>
<dbReference type="EMBL" id="MAYW01000177">
    <property type="protein sequence ID" value="ODS30780.1"/>
    <property type="molecule type" value="Genomic_DNA"/>
</dbReference>
<dbReference type="PANTHER" id="PTHR13696">
    <property type="entry name" value="P-LOOP CONTAINING NUCLEOSIDE TRIPHOSPHATE HYDROLASE"/>
    <property type="match status" value="1"/>
</dbReference>
<dbReference type="Gene3D" id="3.40.50.300">
    <property type="entry name" value="P-loop containing nucleotide triphosphate hydrolases"/>
    <property type="match status" value="1"/>
</dbReference>
<dbReference type="SUPFAM" id="SSF52540">
    <property type="entry name" value="P-loop containing nucleoside triphosphate hydrolases"/>
    <property type="match status" value="1"/>
</dbReference>
<reference evidence="2 3" key="1">
    <citation type="submission" date="2016-07" db="EMBL/GenBank/DDBJ databases">
        <title>Draft genome of Scalindua rubra, obtained from a brine-seawater interface in the Red Sea, sheds light on salt adaptation in anammox bacteria.</title>
        <authorList>
            <person name="Speth D.R."/>
            <person name="Lagkouvardos I."/>
            <person name="Wang Y."/>
            <person name="Qian P.-Y."/>
            <person name="Dutilh B.E."/>
            <person name="Jetten M.S."/>
        </authorList>
    </citation>
    <scope>NUCLEOTIDE SEQUENCE [LARGE SCALE GENOMIC DNA]</scope>
    <source>
        <strain evidence="2">BSI-1</strain>
    </source>
</reference>
<dbReference type="CDD" id="cd02042">
    <property type="entry name" value="ParAB_family"/>
    <property type="match status" value="1"/>
</dbReference>
<protein>
    <submittedName>
        <fullName evidence="2">ATPase involved in chromosome partitioning</fullName>
    </submittedName>
</protein>
<dbReference type="Proteomes" id="UP000094056">
    <property type="component" value="Unassembled WGS sequence"/>
</dbReference>
<accession>A0A1E3X565</accession>
<dbReference type="AlphaFoldDB" id="A0A1E3X565"/>
<feature type="domain" description="AAA" evidence="1">
    <location>
        <begin position="10"/>
        <end position="173"/>
    </location>
</feature>
<sequence>MRNRDDSESAKVIAFVHHKGGTGKTTSCLNIAGWLVKMKKKTLVVDLDPQGNATAGLGVDRNTVDGSIYDVLFGQKDIEETILETDSCIHLAPSSLDLLATETHMAGKVNNTTIIREKLGKIEKYFDYILIDVPPGSTLLMINGIIASENIIIPLDSGIFAYETMETLKTLLIDLDEEIGVQTNVMMALLKGYPISIFDRGPTREIKKLLKKFLTANVTSDVRIFTIPFSRKVYKAQMKGKPISHYAPHSGVGRAYRKIAKEILTIDD</sequence>